<reference evidence="2" key="1">
    <citation type="submission" date="2018-05" db="EMBL/GenBank/DDBJ databases">
        <authorList>
            <person name="Lanie J.A."/>
            <person name="Ng W.-L."/>
            <person name="Kazmierczak K.M."/>
            <person name="Andrzejewski T.M."/>
            <person name="Davidsen T.M."/>
            <person name="Wayne K.J."/>
            <person name="Tettelin H."/>
            <person name="Glass J.I."/>
            <person name="Rusch D."/>
            <person name="Podicherti R."/>
            <person name="Tsui H.-C.T."/>
            <person name="Winkler M.E."/>
        </authorList>
    </citation>
    <scope>NUCLEOTIDE SEQUENCE</scope>
</reference>
<accession>A0A382FTM2</accession>
<sequence>MAILVNPTAICNILTLRYNPEIKPLLPIKTWKDFQPDNAVISIEHIENTISGLLKQKIESNKIKKISIALSGGIDSTLILAMLRKLFPDIEIEAITIKFAKSTDESSVAAKIAENFEANHHIVYLENYLEELPKAISVVNMPFWDLHWYHVAKKSQSLSKYLASGDGGDELFGGYTFRYEKFLSLTTQNSTPQEKVKAYLQCHERDRVPDQEELFDTKAKFTWDAIYNVLLPYFDNSLSSLEQVFLADYNGKLLYNFNPVNTRILNHFQVEGINPLLSDNIISSATHISDMQKYDQNKNLGKLPLRELLKKYNAISFVPDQKLGFNVDTKNLWKSYGKSICTEYLLDSSIVNDGWINKKWITNYINRDDLDIRYINKFLGLLAFEIWYRLFVTRDMNENEKLQM</sequence>
<dbReference type="EMBL" id="UINC01051631">
    <property type="protein sequence ID" value="SVB66019.1"/>
    <property type="molecule type" value="Genomic_DNA"/>
</dbReference>
<dbReference type="GO" id="GO:0004066">
    <property type="term" value="F:asparagine synthase (glutamine-hydrolyzing) activity"/>
    <property type="evidence" value="ECO:0007669"/>
    <property type="project" value="InterPro"/>
</dbReference>
<dbReference type="InterPro" id="IPR014729">
    <property type="entry name" value="Rossmann-like_a/b/a_fold"/>
</dbReference>
<evidence type="ECO:0000313" key="2">
    <source>
        <dbReference type="EMBL" id="SVB66019.1"/>
    </source>
</evidence>
<gene>
    <name evidence="2" type="ORF">METZ01_LOCUS218873</name>
</gene>
<protein>
    <recommendedName>
        <fullName evidence="1">Asparagine synthetase domain-containing protein</fullName>
    </recommendedName>
</protein>
<dbReference type="SUPFAM" id="SSF52402">
    <property type="entry name" value="Adenine nucleotide alpha hydrolases-like"/>
    <property type="match status" value="1"/>
</dbReference>
<dbReference type="GO" id="GO:0006529">
    <property type="term" value="P:asparagine biosynthetic process"/>
    <property type="evidence" value="ECO:0007669"/>
    <property type="project" value="InterPro"/>
</dbReference>
<dbReference type="InterPro" id="IPR051786">
    <property type="entry name" value="ASN_synthetase/amidase"/>
</dbReference>
<feature type="domain" description="Asparagine synthetase" evidence="1">
    <location>
        <begin position="65"/>
        <end position="388"/>
    </location>
</feature>
<name>A0A382FTM2_9ZZZZ</name>
<dbReference type="Gene3D" id="3.40.50.620">
    <property type="entry name" value="HUPs"/>
    <property type="match status" value="1"/>
</dbReference>
<organism evidence="2">
    <name type="scientific">marine metagenome</name>
    <dbReference type="NCBI Taxonomy" id="408172"/>
    <lineage>
        <taxon>unclassified sequences</taxon>
        <taxon>metagenomes</taxon>
        <taxon>ecological metagenomes</taxon>
    </lineage>
</organism>
<evidence type="ECO:0000259" key="1">
    <source>
        <dbReference type="Pfam" id="PF00733"/>
    </source>
</evidence>
<dbReference type="InterPro" id="IPR001962">
    <property type="entry name" value="Asn_synthase"/>
</dbReference>
<dbReference type="PANTHER" id="PTHR43284">
    <property type="entry name" value="ASPARAGINE SYNTHETASE (GLUTAMINE-HYDROLYZING)"/>
    <property type="match status" value="1"/>
</dbReference>
<dbReference type="AlphaFoldDB" id="A0A382FTM2"/>
<dbReference type="Pfam" id="PF00733">
    <property type="entry name" value="Asn_synthase"/>
    <property type="match status" value="1"/>
</dbReference>
<dbReference type="PANTHER" id="PTHR43284:SF1">
    <property type="entry name" value="ASPARAGINE SYNTHETASE"/>
    <property type="match status" value="1"/>
</dbReference>
<proteinExistence type="predicted"/>
<dbReference type="CDD" id="cd01991">
    <property type="entry name" value="Asn_synthase_B_C"/>
    <property type="match status" value="1"/>
</dbReference>